<reference evidence="7" key="1">
    <citation type="journal article" date="2021" name="Mol. Ecol. Resour.">
        <title>Apolygus lucorum genome provides insights into omnivorousness and mesophyll feeding.</title>
        <authorList>
            <person name="Liu Y."/>
            <person name="Liu H."/>
            <person name="Wang H."/>
            <person name="Huang T."/>
            <person name="Liu B."/>
            <person name="Yang B."/>
            <person name="Yin L."/>
            <person name="Li B."/>
            <person name="Zhang Y."/>
            <person name="Zhang S."/>
            <person name="Jiang F."/>
            <person name="Zhang X."/>
            <person name="Ren Y."/>
            <person name="Wang B."/>
            <person name="Wang S."/>
            <person name="Lu Y."/>
            <person name="Wu K."/>
            <person name="Fan W."/>
            <person name="Wang G."/>
        </authorList>
    </citation>
    <scope>NUCLEOTIDE SEQUENCE</scope>
    <source>
        <strain evidence="7">12Hb</strain>
    </source>
</reference>
<dbReference type="EMBL" id="WIXP02000001">
    <property type="protein sequence ID" value="KAF6215887.1"/>
    <property type="molecule type" value="Genomic_DNA"/>
</dbReference>
<keyword evidence="3" id="KW-0805">Transcription regulation</keyword>
<dbReference type="AlphaFoldDB" id="A0A8S9Y3S0"/>
<protein>
    <recommendedName>
        <fullName evidence="2">Regulatory protein zeste</fullName>
    </recommendedName>
</protein>
<dbReference type="PANTHER" id="PTHR21411">
    <property type="entry name" value="APONTIC"/>
    <property type="match status" value="1"/>
</dbReference>
<comment type="subunit">
    <text evidence="1">Self-associates forming complexes of several hundred monomers.</text>
</comment>
<gene>
    <name evidence="7" type="ORF">GE061_000222</name>
</gene>
<dbReference type="PANTHER" id="PTHR21411:SF0">
    <property type="entry name" value="REGULATORY PROTEIN ZESTE"/>
    <property type="match status" value="1"/>
</dbReference>
<keyword evidence="4" id="KW-0804">Transcription</keyword>
<comment type="function">
    <text evidence="5">Involved in transvection phenomena (= synapsis-dependent gene expression), where the synaptic pairing of chromosomes carrying genes with which zeste interacts influences the expression of these genes. Zeste binds to DNA and stimulates transcription from a nearby promoter.</text>
</comment>
<evidence type="ECO:0000259" key="6">
    <source>
        <dbReference type="Pfam" id="PF13873"/>
    </source>
</evidence>
<evidence type="ECO:0000256" key="4">
    <source>
        <dbReference type="ARBA" id="ARBA00023163"/>
    </source>
</evidence>
<evidence type="ECO:0000256" key="3">
    <source>
        <dbReference type="ARBA" id="ARBA00023015"/>
    </source>
</evidence>
<proteinExistence type="predicted"/>
<dbReference type="Proteomes" id="UP000466442">
    <property type="component" value="Linkage Group LG1"/>
</dbReference>
<sequence>MNPAKVSKREPSFSTTEREMICDLVQNHWAVLENKKTDNHSVHEKTTHWKMLAEEFNSTSSQYRDWTKLKTLWENMKKRAKSALADAHDNLYVTGGGKGKSTTKDPILLKVMDLIRPQVEPLENEFDNDYVEDVNTIIIDEEMNSDPTSLLVVHDEVTSNKTMEVAMESDWSHYNPSMLKTPRTSVLRTGTEINISPDNGVIQEEIVDSVDPLISHPRRSLGHSRRRPVLKQPQANALLEAKITTLLSATGHANDQHAIELEILKLRREQEMVKLDLKREKLIRQKLRSDQEKIKLDLKREKLTLQKLRTEHFKKCSGGQCCDSDDTNSK</sequence>
<feature type="domain" description="Myb/SANT-like DNA-binding" evidence="6">
    <location>
        <begin position="9"/>
        <end position="85"/>
    </location>
</feature>
<accession>A0A8S9Y3S0</accession>
<dbReference type="OrthoDB" id="6629379at2759"/>
<organism evidence="7 8">
    <name type="scientific">Apolygus lucorum</name>
    <name type="common">Small green plant bug</name>
    <name type="synonym">Lygocoris lucorum</name>
    <dbReference type="NCBI Taxonomy" id="248454"/>
    <lineage>
        <taxon>Eukaryota</taxon>
        <taxon>Metazoa</taxon>
        <taxon>Ecdysozoa</taxon>
        <taxon>Arthropoda</taxon>
        <taxon>Hexapoda</taxon>
        <taxon>Insecta</taxon>
        <taxon>Pterygota</taxon>
        <taxon>Neoptera</taxon>
        <taxon>Paraneoptera</taxon>
        <taxon>Hemiptera</taxon>
        <taxon>Heteroptera</taxon>
        <taxon>Panheteroptera</taxon>
        <taxon>Cimicomorpha</taxon>
        <taxon>Miridae</taxon>
        <taxon>Mirini</taxon>
        <taxon>Apolygus</taxon>
    </lineage>
</organism>
<evidence type="ECO:0000256" key="2">
    <source>
        <dbReference type="ARBA" id="ARBA00016807"/>
    </source>
</evidence>
<evidence type="ECO:0000313" key="8">
    <source>
        <dbReference type="Proteomes" id="UP000466442"/>
    </source>
</evidence>
<evidence type="ECO:0000256" key="1">
    <source>
        <dbReference type="ARBA" id="ARBA00011764"/>
    </source>
</evidence>
<keyword evidence="8" id="KW-1185">Reference proteome</keyword>
<dbReference type="InterPro" id="IPR028002">
    <property type="entry name" value="Myb_DNA-bind_5"/>
</dbReference>
<comment type="caution">
    <text evidence="7">The sequence shown here is derived from an EMBL/GenBank/DDBJ whole genome shotgun (WGS) entry which is preliminary data.</text>
</comment>
<evidence type="ECO:0000313" key="7">
    <source>
        <dbReference type="EMBL" id="KAF6215887.1"/>
    </source>
</evidence>
<dbReference type="Pfam" id="PF13873">
    <property type="entry name" value="Myb_DNA-bind_5"/>
    <property type="match status" value="1"/>
</dbReference>
<evidence type="ECO:0000256" key="5">
    <source>
        <dbReference type="ARBA" id="ARBA00025466"/>
    </source>
</evidence>
<name>A0A8S9Y3S0_APOLU</name>